<evidence type="ECO:0000256" key="1">
    <source>
        <dbReference type="ARBA" id="ARBA00004651"/>
    </source>
</evidence>
<dbReference type="InterPro" id="IPR050448">
    <property type="entry name" value="OpgB/LTA_synthase_biosynth"/>
</dbReference>
<keyword evidence="5 7" id="KW-1133">Transmembrane helix</keyword>
<evidence type="ECO:0000256" key="7">
    <source>
        <dbReference type="SAM" id="Phobius"/>
    </source>
</evidence>
<organism evidence="9 10">
    <name type="scientific">Coprococcus catus</name>
    <dbReference type="NCBI Taxonomy" id="116085"/>
    <lineage>
        <taxon>Bacteria</taxon>
        <taxon>Bacillati</taxon>
        <taxon>Bacillota</taxon>
        <taxon>Clostridia</taxon>
        <taxon>Lachnospirales</taxon>
        <taxon>Lachnospiraceae</taxon>
        <taxon>Coprococcus</taxon>
    </lineage>
</organism>
<dbReference type="Proteomes" id="UP000260773">
    <property type="component" value="Unassembled WGS sequence"/>
</dbReference>
<evidence type="ECO:0000259" key="8">
    <source>
        <dbReference type="Pfam" id="PF00884"/>
    </source>
</evidence>
<dbReference type="Pfam" id="PF00884">
    <property type="entry name" value="Sulfatase"/>
    <property type="match status" value="1"/>
</dbReference>
<dbReference type="InterPro" id="IPR017850">
    <property type="entry name" value="Alkaline_phosphatase_core_sf"/>
</dbReference>
<evidence type="ECO:0000256" key="3">
    <source>
        <dbReference type="ARBA" id="ARBA00022475"/>
    </source>
</evidence>
<feature type="transmembrane region" description="Helical" evidence="7">
    <location>
        <begin position="20"/>
        <end position="38"/>
    </location>
</feature>
<accession>A0A3E2TJ25</accession>
<dbReference type="AlphaFoldDB" id="A0A3E2TJ25"/>
<evidence type="ECO:0000256" key="2">
    <source>
        <dbReference type="ARBA" id="ARBA00004936"/>
    </source>
</evidence>
<keyword evidence="3" id="KW-1003">Cell membrane</keyword>
<proteinExistence type="predicted"/>
<feature type="domain" description="Sulfatase N-terminal" evidence="8">
    <location>
        <begin position="147"/>
        <end position="448"/>
    </location>
</feature>
<keyword evidence="4 7" id="KW-0812">Transmembrane</keyword>
<keyword evidence="6 7" id="KW-0472">Membrane</keyword>
<feature type="transmembrane region" description="Helical" evidence="7">
    <location>
        <begin position="50"/>
        <end position="70"/>
    </location>
</feature>
<protein>
    <submittedName>
        <fullName evidence="9">LTA synthase family protein</fullName>
    </submittedName>
</protein>
<evidence type="ECO:0000256" key="5">
    <source>
        <dbReference type="ARBA" id="ARBA00022989"/>
    </source>
</evidence>
<evidence type="ECO:0000313" key="10">
    <source>
        <dbReference type="Proteomes" id="UP000260773"/>
    </source>
</evidence>
<name>A0A3E2TJ25_9FIRM</name>
<comment type="pathway">
    <text evidence="2">Cell wall biogenesis; lipoteichoic acid biosynthesis.</text>
</comment>
<sequence length="515" mass="58286">MGSFLSGCGSDSADNFEYKLSVRACNVILLILLLWSLCLKMRLKFKMSKFRGAGIAVMCAAFMGFCSYVQTDAAIKTFDMDTTLFTPTVYYRNNGLALSFIVNLRYLKIDKPEGYSQEELAKIQDEISSGNSDRNVSADNIDLTKKPNIIVIMNEAFSDLSVLGDYTTNTEVMPFISSLSENTQKGWMYSSVKGGNTANTEFEFLTGLSMYFLPTGSIPYQQYIKSEVPSLASQLSSIGYTSVSMHPYYPKGWNRDTVYDDLGFEEKYFKDDFSNPEILRTYISDWTTYQKIISRYEEKPSGERLFVFDVTMQNHGSYVKRYSNFIPDVSVVGGSGTYLKATEQYLSLIKRSDEAFKQLVEYFEKQSEPTIIMMFGDHQPADYITNVVDTGKKTGSNDAFVTSIGTGSDRKERYMVPFVMWANYDINASQGEETSANYLAVRLLKAAGLPLTDFQSYLSDLQQNVPFISAHALKENTGTDCGEEEAEALLKNYKKLLYNDLFDTKHRLQAFYSYE</sequence>
<dbReference type="PANTHER" id="PTHR47371">
    <property type="entry name" value="LIPOTEICHOIC ACID SYNTHASE"/>
    <property type="match status" value="1"/>
</dbReference>
<dbReference type="PANTHER" id="PTHR47371:SF3">
    <property type="entry name" value="PHOSPHOGLYCEROL TRANSFERASE I"/>
    <property type="match status" value="1"/>
</dbReference>
<evidence type="ECO:0000256" key="6">
    <source>
        <dbReference type="ARBA" id="ARBA00023136"/>
    </source>
</evidence>
<evidence type="ECO:0000256" key="4">
    <source>
        <dbReference type="ARBA" id="ARBA00022692"/>
    </source>
</evidence>
<gene>
    <name evidence="9" type="ORF">DW070_12810</name>
</gene>
<comment type="subcellular location">
    <subcellularLocation>
        <location evidence="1">Cell membrane</location>
        <topology evidence="1">Multi-pass membrane protein</topology>
    </subcellularLocation>
</comment>
<dbReference type="CDD" id="cd16015">
    <property type="entry name" value="LTA_synthase"/>
    <property type="match status" value="1"/>
</dbReference>
<dbReference type="SUPFAM" id="SSF53649">
    <property type="entry name" value="Alkaline phosphatase-like"/>
    <property type="match status" value="1"/>
</dbReference>
<dbReference type="EMBL" id="QVEP01000037">
    <property type="protein sequence ID" value="RGB76808.1"/>
    <property type="molecule type" value="Genomic_DNA"/>
</dbReference>
<dbReference type="InterPro" id="IPR000917">
    <property type="entry name" value="Sulfatase_N"/>
</dbReference>
<dbReference type="GO" id="GO:0005886">
    <property type="term" value="C:plasma membrane"/>
    <property type="evidence" value="ECO:0007669"/>
    <property type="project" value="UniProtKB-SubCell"/>
</dbReference>
<evidence type="ECO:0000313" key="9">
    <source>
        <dbReference type="EMBL" id="RGB76808.1"/>
    </source>
</evidence>
<reference evidence="9 10" key="1">
    <citation type="submission" date="2018-08" db="EMBL/GenBank/DDBJ databases">
        <title>A genome reference for cultivated species of the human gut microbiota.</title>
        <authorList>
            <person name="Zou Y."/>
            <person name="Xue W."/>
            <person name="Luo G."/>
        </authorList>
    </citation>
    <scope>NUCLEOTIDE SEQUENCE [LARGE SCALE GENOMIC DNA]</scope>
    <source>
        <strain evidence="9 10">AF45-17</strain>
    </source>
</reference>
<dbReference type="Gene3D" id="3.40.720.10">
    <property type="entry name" value="Alkaline Phosphatase, subunit A"/>
    <property type="match status" value="1"/>
</dbReference>
<comment type="caution">
    <text evidence="9">The sequence shown here is derived from an EMBL/GenBank/DDBJ whole genome shotgun (WGS) entry which is preliminary data.</text>
</comment>